<evidence type="ECO:0000259" key="3">
    <source>
        <dbReference type="Pfam" id="PF17304"/>
    </source>
</evidence>
<keyword evidence="2" id="KW-1133">Transmembrane helix</keyword>
<dbReference type="STRING" id="36022.A0A061AN26"/>
<evidence type="ECO:0000256" key="2">
    <source>
        <dbReference type="SAM" id="Phobius"/>
    </source>
</evidence>
<dbReference type="Proteomes" id="UP000189513">
    <property type="component" value="Unassembled WGS sequence"/>
</dbReference>
<dbReference type="InterPro" id="IPR039454">
    <property type="entry name" value="OM14"/>
</dbReference>
<feature type="compositionally biased region" description="Basic and acidic residues" evidence="1">
    <location>
        <begin position="14"/>
        <end position="61"/>
    </location>
</feature>
<reference evidence="4" key="1">
    <citation type="journal article" date="2014" name="Genome Announc.">
        <title>Genome sequence of the yeast Cyberlindnera fabianii (Hansenula fabianii).</title>
        <authorList>
            <person name="Freel K.C."/>
            <person name="Sarilar V."/>
            <person name="Neuveglise C."/>
            <person name="Devillers H."/>
            <person name="Friedrich A."/>
            <person name="Schacherer J."/>
        </authorList>
    </citation>
    <scope>NUCLEOTIDE SEQUENCE</scope>
    <source>
        <strain evidence="4">YJS4271</strain>
    </source>
</reference>
<dbReference type="GO" id="GO:0005741">
    <property type="term" value="C:mitochondrial outer membrane"/>
    <property type="evidence" value="ECO:0007669"/>
    <property type="project" value="InterPro"/>
</dbReference>
<feature type="domain" description="Mitochondrial outer membrane protein OM14 C-terminal" evidence="3">
    <location>
        <begin position="118"/>
        <end position="186"/>
    </location>
</feature>
<dbReference type="PANTHER" id="PTHR38402:SF1">
    <property type="entry name" value="MITOCHONDRIAL OUTER MEMBRANE PROTEIN OM14"/>
    <property type="match status" value="1"/>
</dbReference>
<dbReference type="OMA" id="YTERHRI"/>
<dbReference type="PANTHER" id="PTHR38402">
    <property type="entry name" value="MITOCHONDRIAL OUTER MEMBRANE PROTEIN OM14"/>
    <property type="match status" value="1"/>
</dbReference>
<dbReference type="OrthoDB" id="3980970at2759"/>
<dbReference type="EMBL" id="LK052887">
    <property type="protein sequence ID" value="CDR38965.1"/>
    <property type="molecule type" value="Genomic_DNA"/>
</dbReference>
<evidence type="ECO:0000256" key="1">
    <source>
        <dbReference type="SAM" id="MobiDB-lite"/>
    </source>
</evidence>
<dbReference type="Pfam" id="PF17304">
    <property type="entry name" value="OM14_C"/>
    <property type="match status" value="1"/>
</dbReference>
<feature type="region of interest" description="Disordered" evidence="1">
    <location>
        <begin position="1"/>
        <end position="61"/>
    </location>
</feature>
<proteinExistence type="predicted"/>
<feature type="transmembrane region" description="Helical" evidence="2">
    <location>
        <begin position="125"/>
        <end position="144"/>
    </location>
</feature>
<dbReference type="AlphaFoldDB" id="A0A061AN26"/>
<dbReference type="VEuPathDB" id="FungiDB:BON22_3423"/>
<evidence type="ECO:0000313" key="6">
    <source>
        <dbReference type="Proteomes" id="UP000189513"/>
    </source>
</evidence>
<sequence length="189" mass="20091">MSYADAAREANAAAEKDAKNLKAEANKQAESASKEAGKAAEDFKAAASDAKDKATKKAKEIGDDLKKAEKDASDKIKKEYDANKGPVIDFFKKIGAKISEAASYVVESTKSAAVTTSEELKNPVVASQVAVTIGAIAGLSAGIAQREKIFRFKSDNEITAILAGLAGLVVLDGYLFKTYYPKYDKKSLK</sequence>
<dbReference type="EMBL" id="MPUK01000006">
    <property type="protein sequence ID" value="ONH66647.1"/>
    <property type="molecule type" value="Genomic_DNA"/>
</dbReference>
<name>A0A061AN26_CYBFA</name>
<gene>
    <name evidence="5" type="ORF">BON22_3423</name>
    <name evidence="4" type="ORF">CYFA0S_02e09626g</name>
</gene>
<organism evidence="4">
    <name type="scientific">Cyberlindnera fabianii</name>
    <name type="common">Yeast</name>
    <name type="synonym">Hansenula fabianii</name>
    <dbReference type="NCBI Taxonomy" id="36022"/>
    <lineage>
        <taxon>Eukaryota</taxon>
        <taxon>Fungi</taxon>
        <taxon>Dikarya</taxon>
        <taxon>Ascomycota</taxon>
        <taxon>Saccharomycotina</taxon>
        <taxon>Saccharomycetes</taxon>
        <taxon>Phaffomycetales</taxon>
        <taxon>Phaffomycetaceae</taxon>
        <taxon>Cyberlindnera</taxon>
    </lineage>
</organism>
<feature type="transmembrane region" description="Helical" evidence="2">
    <location>
        <begin position="156"/>
        <end position="176"/>
    </location>
</feature>
<dbReference type="InterPro" id="IPR039453">
    <property type="entry name" value="OM14_C"/>
</dbReference>
<reference evidence="6" key="2">
    <citation type="journal article" date="2017" name="Genome Announc.">
        <title>Genome sequences of Cyberlindnera fabianii 65, Pichia kudriavzevii 129, and Saccharomyces cerevisiae 131 isolated from fermented masau fruits in Zimbabwe.</title>
        <authorList>
            <person name="van Rijswijck I.M.H."/>
            <person name="Derks M.F.L."/>
            <person name="Abee T."/>
            <person name="de Ridder D."/>
            <person name="Smid E.J."/>
        </authorList>
    </citation>
    <scope>NUCLEOTIDE SEQUENCE [LARGE SCALE GENOMIC DNA]</scope>
    <source>
        <strain evidence="6">65</strain>
    </source>
</reference>
<keyword evidence="2" id="KW-0812">Transmembrane</keyword>
<protein>
    <submittedName>
        <fullName evidence="4">CYFA0S02e09626g1_1</fullName>
    </submittedName>
    <submittedName>
        <fullName evidence="5">Mitochondrial outer membrane protein OM14</fullName>
    </submittedName>
</protein>
<reference evidence="5" key="3">
    <citation type="submission" date="2017-01" db="EMBL/GenBank/DDBJ databases">
        <authorList>
            <person name="Mah S.A."/>
            <person name="Swanson W.J."/>
            <person name="Moy G.W."/>
            <person name="Vacquier V.D."/>
        </authorList>
    </citation>
    <scope>NUCLEOTIDE SEQUENCE [LARGE SCALE GENOMIC DNA]</scope>
    <source>
        <strain evidence="5">65</strain>
    </source>
</reference>
<dbReference type="GO" id="GO:0006626">
    <property type="term" value="P:protein targeting to mitochondrion"/>
    <property type="evidence" value="ECO:0007669"/>
    <property type="project" value="TreeGrafter"/>
</dbReference>
<evidence type="ECO:0000313" key="5">
    <source>
        <dbReference type="EMBL" id="ONH66647.1"/>
    </source>
</evidence>
<keyword evidence="2" id="KW-0472">Membrane</keyword>
<accession>A0A061AN26</accession>
<evidence type="ECO:0000313" key="4">
    <source>
        <dbReference type="EMBL" id="CDR38965.1"/>
    </source>
</evidence>
<dbReference type="GO" id="GO:1990593">
    <property type="term" value="F:nascent polypeptide-associated complex binding"/>
    <property type="evidence" value="ECO:0007669"/>
    <property type="project" value="InterPro"/>
</dbReference>
<keyword evidence="6" id="KW-1185">Reference proteome</keyword>